<protein>
    <submittedName>
        <fullName evidence="2">BRO family, N-terminal domain protein</fullName>
    </submittedName>
</protein>
<sequence length="310" mass="34747">MAFSLSAEAAAFIVPSGNISPACLQSVPTAAIPFQPSKIKVAHLMPERKPVMDNKIEIFKNEQFGEVRTILIGGEPWFVAVDVCNALDIGNPSQAISKLDDDEKVTLTTNEGHSGKLGGAQMLNVISEAGLYSLILKSRKPEAKAFKRWITHEVIPTIRKTGGYMTDSLLERIQKEPAVIMEFAQALILEKNRVKALECELNTAKPKADYYDAFINPDDCTNIRTTAKELKIPERKFVQFLLREKYLFRSPSGQLLPYNKDSNAGLFIVRDFVTYCYTGSQTYFTPKGKEVVRMKFQKKCGEELLPKMAR</sequence>
<dbReference type="eggNOG" id="COG3645">
    <property type="taxonomic scope" value="Bacteria"/>
</dbReference>
<feature type="domain" description="Bro-N" evidence="1">
    <location>
        <begin position="53"/>
        <end position="162"/>
    </location>
</feature>
<dbReference type="InterPro" id="IPR005039">
    <property type="entry name" value="Ant_C"/>
</dbReference>
<dbReference type="SMART" id="SM01040">
    <property type="entry name" value="Bro-N"/>
    <property type="match status" value="1"/>
</dbReference>
<keyword evidence="3" id="KW-1185">Reference proteome</keyword>
<dbReference type="AlphaFoldDB" id="D1PJU7"/>
<proteinExistence type="predicted"/>
<dbReference type="EMBL" id="ACBY02000014">
    <property type="protein sequence ID" value="EFB77045.1"/>
    <property type="molecule type" value="Genomic_DNA"/>
</dbReference>
<evidence type="ECO:0000313" key="2">
    <source>
        <dbReference type="EMBL" id="EFB77045.1"/>
    </source>
</evidence>
<evidence type="ECO:0000313" key="3">
    <source>
        <dbReference type="Proteomes" id="UP000003438"/>
    </source>
</evidence>
<gene>
    <name evidence="2" type="ORF">SUBVAR_04667</name>
</gene>
<dbReference type="eggNOG" id="COG3617">
    <property type="taxonomic scope" value="Bacteria"/>
</dbReference>
<dbReference type="HOGENOM" id="CLU_046670_0_2_9"/>
<dbReference type="Pfam" id="PF02498">
    <property type="entry name" value="Bro-N"/>
    <property type="match status" value="1"/>
</dbReference>
<dbReference type="PROSITE" id="PS51750">
    <property type="entry name" value="BRO_N"/>
    <property type="match status" value="1"/>
</dbReference>
<dbReference type="Pfam" id="PF03374">
    <property type="entry name" value="ANT"/>
    <property type="match status" value="1"/>
</dbReference>
<dbReference type="PANTHER" id="PTHR36180:SF2">
    <property type="entry name" value="BRO FAMILY PROTEIN"/>
    <property type="match status" value="1"/>
</dbReference>
<name>D1PJU7_9FIRM</name>
<dbReference type="STRING" id="411471.SUBVAR_04667"/>
<comment type="caution">
    <text evidence="2">The sequence shown here is derived from an EMBL/GenBank/DDBJ whole genome shotgun (WGS) entry which is preliminary data.</text>
</comment>
<dbReference type="GO" id="GO:0003677">
    <property type="term" value="F:DNA binding"/>
    <property type="evidence" value="ECO:0007669"/>
    <property type="project" value="InterPro"/>
</dbReference>
<dbReference type="Proteomes" id="UP000003438">
    <property type="component" value="Unassembled WGS sequence"/>
</dbReference>
<dbReference type="PANTHER" id="PTHR36180">
    <property type="entry name" value="DNA-BINDING PROTEIN-RELATED-RELATED"/>
    <property type="match status" value="1"/>
</dbReference>
<reference evidence="2" key="1">
    <citation type="submission" date="2009-12" db="EMBL/GenBank/DDBJ databases">
        <authorList>
            <person name="Weinstock G."/>
            <person name="Sodergren E."/>
            <person name="Clifton S."/>
            <person name="Fulton L."/>
            <person name="Fulton B."/>
            <person name="Courtney L."/>
            <person name="Fronick C."/>
            <person name="Harrison M."/>
            <person name="Strong C."/>
            <person name="Farmer C."/>
            <person name="Delahaunty K."/>
            <person name="Markovic C."/>
            <person name="Hall O."/>
            <person name="Minx P."/>
            <person name="Tomlinson C."/>
            <person name="Mitreva M."/>
            <person name="Nelson J."/>
            <person name="Hou S."/>
            <person name="Wollam A."/>
            <person name="Pepin K.H."/>
            <person name="Johnson M."/>
            <person name="Bhonagiri V."/>
            <person name="Nash W.E."/>
            <person name="Warren W."/>
            <person name="Chinwalla A."/>
            <person name="Mardis E.R."/>
            <person name="Wilson R.K."/>
        </authorList>
    </citation>
    <scope>NUCLEOTIDE SEQUENCE [LARGE SCALE GENOMIC DNA]</scope>
    <source>
        <strain evidence="2">DSM 15176</strain>
    </source>
</reference>
<accession>D1PJU7</accession>
<evidence type="ECO:0000259" key="1">
    <source>
        <dbReference type="PROSITE" id="PS51750"/>
    </source>
</evidence>
<dbReference type="InterPro" id="IPR003497">
    <property type="entry name" value="BRO_N_domain"/>
</dbReference>
<organism evidence="2 3">
    <name type="scientific">Subdoligranulum variabile DSM 15176</name>
    <dbReference type="NCBI Taxonomy" id="411471"/>
    <lineage>
        <taxon>Bacteria</taxon>
        <taxon>Bacillati</taxon>
        <taxon>Bacillota</taxon>
        <taxon>Clostridia</taxon>
        <taxon>Eubacteriales</taxon>
        <taxon>Oscillospiraceae</taxon>
        <taxon>Subdoligranulum</taxon>
    </lineage>
</organism>